<dbReference type="CDD" id="cd03789">
    <property type="entry name" value="GT9_LPS_heptosyltransferase"/>
    <property type="match status" value="1"/>
</dbReference>
<comment type="caution">
    <text evidence="3">The sequence shown here is derived from an EMBL/GenBank/DDBJ whole genome shotgun (WGS) entry which is preliminary data.</text>
</comment>
<evidence type="ECO:0000313" key="3">
    <source>
        <dbReference type="EMBL" id="HDM90762.1"/>
    </source>
</evidence>
<sequence>MSKKPGVLIIRTRMIGDVLLDTPLIRALRRKGFEVHYLTGRAASEILAWNPHISRLFRREDYRFVELLKTVRINRYYALFDFMHNLWSMALTAFSGADIRAAITEGDAVFPYNFKVKPPYEAKPYTVFHRLEFLRTLGIDPEGFSADLEFPLPDDILKTMEERLREAGWRKGEFLVAVHADPGSPVRNWPLDRFLSVSERLVKEFDARVLFIWTPDKKGMLETALAAVKTEKVSLAPPTETLHHLGALLRLVDLFFGVDSGPRHIAISQGTPTFAIFTHASPAGWTPPGDPRHGHVSKGLPCQPCGKPRCPLGTYECLKTLSVEEVYGSLREFIKRVWER</sequence>
<dbReference type="GO" id="GO:0008713">
    <property type="term" value="F:ADP-heptose-lipopolysaccharide heptosyltransferase activity"/>
    <property type="evidence" value="ECO:0007669"/>
    <property type="project" value="TreeGrafter"/>
</dbReference>
<keyword evidence="1" id="KW-0328">Glycosyltransferase</keyword>
<dbReference type="AlphaFoldDB" id="A0A7C0XBQ4"/>
<dbReference type="SUPFAM" id="SSF53756">
    <property type="entry name" value="UDP-Glycosyltransferase/glycogen phosphorylase"/>
    <property type="match status" value="1"/>
</dbReference>
<reference evidence="3" key="1">
    <citation type="journal article" date="2020" name="mSystems">
        <title>Genome- and Community-Level Interaction Insights into Carbon Utilization and Element Cycling Functions of Hydrothermarchaeota in Hydrothermal Sediment.</title>
        <authorList>
            <person name="Zhou Z."/>
            <person name="Liu Y."/>
            <person name="Xu W."/>
            <person name="Pan J."/>
            <person name="Luo Z.H."/>
            <person name="Li M."/>
        </authorList>
    </citation>
    <scope>NUCLEOTIDE SEQUENCE [LARGE SCALE GENOMIC DNA]</scope>
    <source>
        <strain evidence="3">HyVt-237</strain>
    </source>
</reference>
<dbReference type="Proteomes" id="UP000885931">
    <property type="component" value="Unassembled WGS sequence"/>
</dbReference>
<name>A0A7C0XBQ4_UNCW3</name>
<dbReference type="PANTHER" id="PTHR30160:SF1">
    <property type="entry name" value="LIPOPOLYSACCHARIDE 1,2-N-ACETYLGLUCOSAMINETRANSFERASE-RELATED"/>
    <property type="match status" value="1"/>
</dbReference>
<organism evidence="3">
    <name type="scientific">candidate division WOR-3 bacterium</name>
    <dbReference type="NCBI Taxonomy" id="2052148"/>
    <lineage>
        <taxon>Bacteria</taxon>
        <taxon>Bacteria division WOR-3</taxon>
    </lineage>
</organism>
<dbReference type="GO" id="GO:0009244">
    <property type="term" value="P:lipopolysaccharide core region biosynthetic process"/>
    <property type="evidence" value="ECO:0007669"/>
    <property type="project" value="TreeGrafter"/>
</dbReference>
<dbReference type="Pfam" id="PF01075">
    <property type="entry name" value="Glyco_transf_9"/>
    <property type="match status" value="1"/>
</dbReference>
<evidence type="ECO:0000256" key="1">
    <source>
        <dbReference type="ARBA" id="ARBA00022676"/>
    </source>
</evidence>
<keyword evidence="2" id="KW-0808">Transferase</keyword>
<protein>
    <submittedName>
        <fullName evidence="3">Glycosyltransferase family 9 protein</fullName>
    </submittedName>
</protein>
<dbReference type="PANTHER" id="PTHR30160">
    <property type="entry name" value="TETRAACYLDISACCHARIDE 4'-KINASE-RELATED"/>
    <property type="match status" value="1"/>
</dbReference>
<evidence type="ECO:0000256" key="2">
    <source>
        <dbReference type="ARBA" id="ARBA00022679"/>
    </source>
</evidence>
<dbReference type="EMBL" id="DRBW01000225">
    <property type="protein sequence ID" value="HDM90762.1"/>
    <property type="molecule type" value="Genomic_DNA"/>
</dbReference>
<accession>A0A7C0XBQ4</accession>
<dbReference type="InterPro" id="IPR002201">
    <property type="entry name" value="Glyco_trans_9"/>
</dbReference>
<dbReference type="Gene3D" id="3.40.50.2000">
    <property type="entry name" value="Glycogen Phosphorylase B"/>
    <property type="match status" value="2"/>
</dbReference>
<dbReference type="GO" id="GO:0005829">
    <property type="term" value="C:cytosol"/>
    <property type="evidence" value="ECO:0007669"/>
    <property type="project" value="TreeGrafter"/>
</dbReference>
<gene>
    <name evidence="3" type="ORF">ENG67_06125</name>
</gene>
<proteinExistence type="predicted"/>
<dbReference type="InterPro" id="IPR051199">
    <property type="entry name" value="LPS_LOS_Heptosyltrfase"/>
</dbReference>